<organism evidence="2 3">
    <name type="scientific">Noviherbaspirillum pedocola</name>
    <dbReference type="NCBI Taxonomy" id="2801341"/>
    <lineage>
        <taxon>Bacteria</taxon>
        <taxon>Pseudomonadati</taxon>
        <taxon>Pseudomonadota</taxon>
        <taxon>Betaproteobacteria</taxon>
        <taxon>Burkholderiales</taxon>
        <taxon>Oxalobacteraceae</taxon>
        <taxon>Noviherbaspirillum</taxon>
    </lineage>
</organism>
<feature type="transmembrane region" description="Helical" evidence="1">
    <location>
        <begin position="364"/>
        <end position="386"/>
    </location>
</feature>
<keyword evidence="1" id="KW-1133">Transmembrane helix</keyword>
<evidence type="ECO:0000313" key="2">
    <source>
        <dbReference type="EMBL" id="MBK4736945.1"/>
    </source>
</evidence>
<dbReference type="InterPro" id="IPR011385">
    <property type="entry name" value="Site-sp_rcmbase"/>
</dbReference>
<protein>
    <submittedName>
        <fullName evidence="2">Preprotein translocase subunit TatB</fullName>
    </submittedName>
</protein>
<name>A0A934W7Z0_9BURK</name>
<comment type="caution">
    <text evidence="2">The sequence shown here is derived from an EMBL/GenBank/DDBJ whole genome shotgun (WGS) entry which is preliminary data.</text>
</comment>
<feature type="transmembrane region" description="Helical" evidence="1">
    <location>
        <begin position="566"/>
        <end position="586"/>
    </location>
</feature>
<keyword evidence="1" id="KW-0472">Membrane</keyword>
<feature type="transmembrane region" description="Helical" evidence="1">
    <location>
        <begin position="461"/>
        <end position="488"/>
    </location>
</feature>
<reference evidence="2" key="1">
    <citation type="submission" date="2021-01" db="EMBL/GenBank/DDBJ databases">
        <title>Genome sequence of strain Noviherbaspirillum sp. DKR-6.</title>
        <authorList>
            <person name="Chaudhary D.K."/>
        </authorList>
    </citation>
    <scope>NUCLEOTIDE SEQUENCE</scope>
    <source>
        <strain evidence="2">DKR-6</strain>
    </source>
</reference>
<feature type="transmembrane region" description="Helical" evidence="1">
    <location>
        <begin position="398"/>
        <end position="420"/>
    </location>
</feature>
<feature type="transmembrane region" description="Helical" evidence="1">
    <location>
        <begin position="622"/>
        <end position="651"/>
    </location>
</feature>
<proteinExistence type="predicted"/>
<sequence>MKMFFLRACAMWRRFRRGSPARRQLQYASQVDVLMRRTNPFASWHERANWMSDVAEWLRHEPQPSPREEGVIRRARHQRTRYLLDWLDAHRDVRRLVRTTIQKTLREAVGPELFTDTGMPCEPAFLGALWQRATGLLLPRSPAQRKLSALLVAMFPDPADADWLLGLDATTLDRLWRLIADDGIAHAYLQQVDEALMLLMSMVLATGLSSEFQARLMPRMPVRASPFMTLRRELETYLAASPNDAGALRGVRMLIAVCSAQTDKIYADLDEHGVSLSLVYHLERMRAQLSRMARLIDLRSAVAQESGHAAQTLLGELIRLHHGQNATLLGLPKRGFSLLARKLAERQSRNGDVRIARDAIQYRAMLRAGAVGGIVCAVMLLAQRLLPGVAHPKFFDGLLAAANLGTGFLLISALGGVLAARQPALTAPALAARMGALDTSDGLRALLTEVAMLLRSQAGAVLGNLLALTPVLLLAASALAWIGGVRLLNAHTAQSEIDALSLIGPTPLYAVLTGVLIWLAALFSGLADNWFALRRMREALACHRRLVYALGSLRARRLARWMERHVADIAGNLALALLFGLTPTLANFFGLPLEMRHVTLAAGQLIAAASAVGWSVLLEPAFWLAAAGVLVTGVFNVAVAFVCALSLAMHARGLPRRARRRILRAILRRFLAAPATYLLPQRGDAPVATLAQTSGAQDRRREGRS</sequence>
<dbReference type="Proteomes" id="UP000622890">
    <property type="component" value="Unassembled WGS sequence"/>
</dbReference>
<keyword evidence="1" id="KW-0812">Transmembrane</keyword>
<keyword evidence="3" id="KW-1185">Reference proteome</keyword>
<evidence type="ECO:0000313" key="3">
    <source>
        <dbReference type="Proteomes" id="UP000622890"/>
    </source>
</evidence>
<gene>
    <name evidence="2" type="ORF">JJB74_20175</name>
</gene>
<dbReference type="EMBL" id="JAEPBG010000009">
    <property type="protein sequence ID" value="MBK4736945.1"/>
    <property type="molecule type" value="Genomic_DNA"/>
</dbReference>
<evidence type="ECO:0000256" key="1">
    <source>
        <dbReference type="SAM" id="Phobius"/>
    </source>
</evidence>
<feature type="transmembrane region" description="Helical" evidence="1">
    <location>
        <begin position="508"/>
        <end position="527"/>
    </location>
</feature>
<dbReference type="Pfam" id="PF10136">
    <property type="entry name" value="SpecificRecomb"/>
    <property type="match status" value="1"/>
</dbReference>
<accession>A0A934W7Z0</accession>
<dbReference type="AlphaFoldDB" id="A0A934W7Z0"/>
<dbReference type="RefSeq" id="WP_200594862.1">
    <property type="nucleotide sequence ID" value="NZ_JAEPBG010000009.1"/>
</dbReference>